<keyword evidence="5 11" id="KW-0732">Signal</keyword>
<name>A0A8J2YV28_9PROT</name>
<dbReference type="PRINTS" id="PR01021">
    <property type="entry name" value="OMPADOMAIN"/>
</dbReference>
<dbReference type="InterPro" id="IPR006664">
    <property type="entry name" value="OMP_bac"/>
</dbReference>
<dbReference type="CDD" id="cd07185">
    <property type="entry name" value="OmpA_C-like"/>
    <property type="match status" value="1"/>
</dbReference>
<keyword evidence="9" id="KW-0998">Cell outer membrane</keyword>
<dbReference type="Pfam" id="PF13505">
    <property type="entry name" value="OMP_b-brl"/>
    <property type="match status" value="1"/>
</dbReference>
<dbReference type="SUPFAM" id="SSF56925">
    <property type="entry name" value="OMPA-like"/>
    <property type="match status" value="1"/>
</dbReference>
<dbReference type="InterPro" id="IPR006665">
    <property type="entry name" value="OmpA-like"/>
</dbReference>
<accession>A0A8J2YV28</accession>
<dbReference type="Proteomes" id="UP000646365">
    <property type="component" value="Unassembled WGS sequence"/>
</dbReference>
<evidence type="ECO:0000313" key="14">
    <source>
        <dbReference type="Proteomes" id="UP000646365"/>
    </source>
</evidence>
<dbReference type="PROSITE" id="PS51123">
    <property type="entry name" value="OMPA_2"/>
    <property type="match status" value="1"/>
</dbReference>
<proteinExistence type="predicted"/>
<dbReference type="InterPro" id="IPR011250">
    <property type="entry name" value="OMP/PagP_B-barrel"/>
</dbReference>
<dbReference type="GO" id="GO:0046930">
    <property type="term" value="C:pore complex"/>
    <property type="evidence" value="ECO:0007669"/>
    <property type="project" value="UniProtKB-KW"/>
</dbReference>
<keyword evidence="4" id="KW-0812">Transmembrane</keyword>
<dbReference type="SUPFAM" id="SSF103088">
    <property type="entry name" value="OmpA-like"/>
    <property type="match status" value="1"/>
</dbReference>
<organism evidence="13 14">
    <name type="scientific">Aliidongia dinghuensis</name>
    <dbReference type="NCBI Taxonomy" id="1867774"/>
    <lineage>
        <taxon>Bacteria</taxon>
        <taxon>Pseudomonadati</taxon>
        <taxon>Pseudomonadota</taxon>
        <taxon>Alphaproteobacteria</taxon>
        <taxon>Rhodospirillales</taxon>
        <taxon>Dongiaceae</taxon>
        <taxon>Aliidongia</taxon>
    </lineage>
</organism>
<keyword evidence="8 10" id="KW-0472">Membrane</keyword>
<keyword evidence="6" id="KW-0406">Ion transport</keyword>
<comment type="subcellular location">
    <subcellularLocation>
        <location evidence="1">Cell outer membrane</location>
        <topology evidence="1">Multi-pass membrane protein</topology>
    </subcellularLocation>
</comment>
<dbReference type="Pfam" id="PF00691">
    <property type="entry name" value="OmpA"/>
    <property type="match status" value="1"/>
</dbReference>
<evidence type="ECO:0000256" key="5">
    <source>
        <dbReference type="ARBA" id="ARBA00022729"/>
    </source>
</evidence>
<dbReference type="GO" id="GO:0009279">
    <property type="term" value="C:cell outer membrane"/>
    <property type="evidence" value="ECO:0007669"/>
    <property type="project" value="UniProtKB-SubCell"/>
</dbReference>
<feature type="domain" description="OmpA-like" evidence="12">
    <location>
        <begin position="241"/>
        <end position="355"/>
    </location>
</feature>
<dbReference type="InterPro" id="IPR006690">
    <property type="entry name" value="OMPA-like_CS"/>
</dbReference>
<dbReference type="PANTHER" id="PTHR30329:SF21">
    <property type="entry name" value="LIPOPROTEIN YIAD-RELATED"/>
    <property type="match status" value="1"/>
</dbReference>
<reference evidence="13" key="2">
    <citation type="submission" date="2020-09" db="EMBL/GenBank/DDBJ databases">
        <authorList>
            <person name="Sun Q."/>
            <person name="Zhou Y."/>
        </authorList>
    </citation>
    <scope>NUCLEOTIDE SEQUENCE</scope>
    <source>
        <strain evidence="13">CGMCC 1.15725</strain>
    </source>
</reference>
<dbReference type="Gene3D" id="2.40.160.20">
    <property type="match status" value="1"/>
</dbReference>
<evidence type="ECO:0000259" key="12">
    <source>
        <dbReference type="PROSITE" id="PS51123"/>
    </source>
</evidence>
<keyword evidence="14" id="KW-1185">Reference proteome</keyword>
<dbReference type="PROSITE" id="PS01068">
    <property type="entry name" value="OMPA_1"/>
    <property type="match status" value="1"/>
</dbReference>
<dbReference type="GO" id="GO:0006811">
    <property type="term" value="P:monoatomic ion transport"/>
    <property type="evidence" value="ECO:0007669"/>
    <property type="project" value="UniProtKB-KW"/>
</dbReference>
<evidence type="ECO:0000256" key="4">
    <source>
        <dbReference type="ARBA" id="ARBA00022692"/>
    </source>
</evidence>
<dbReference type="InterPro" id="IPR050330">
    <property type="entry name" value="Bact_OuterMem_StrucFunc"/>
</dbReference>
<feature type="chain" id="PRO_5035276962" evidence="11">
    <location>
        <begin position="24"/>
        <end position="355"/>
    </location>
</feature>
<gene>
    <name evidence="13" type="ORF">GCM10011611_30870</name>
</gene>
<dbReference type="AlphaFoldDB" id="A0A8J2YV28"/>
<comment type="caution">
    <text evidence="13">The sequence shown here is derived from an EMBL/GenBank/DDBJ whole genome shotgun (WGS) entry which is preliminary data.</text>
</comment>
<dbReference type="Gene3D" id="3.30.1330.60">
    <property type="entry name" value="OmpA-like domain"/>
    <property type="match status" value="1"/>
</dbReference>
<evidence type="ECO:0000256" key="10">
    <source>
        <dbReference type="PROSITE-ProRule" id="PRU00473"/>
    </source>
</evidence>
<dbReference type="InterPro" id="IPR027385">
    <property type="entry name" value="Beta-barrel_OMP"/>
</dbReference>
<evidence type="ECO:0000256" key="1">
    <source>
        <dbReference type="ARBA" id="ARBA00004571"/>
    </source>
</evidence>
<dbReference type="InterPro" id="IPR036737">
    <property type="entry name" value="OmpA-like_sf"/>
</dbReference>
<feature type="signal peptide" evidence="11">
    <location>
        <begin position="1"/>
        <end position="23"/>
    </location>
</feature>
<keyword evidence="3" id="KW-1134">Transmembrane beta strand</keyword>
<evidence type="ECO:0000256" key="7">
    <source>
        <dbReference type="ARBA" id="ARBA00023114"/>
    </source>
</evidence>
<protein>
    <submittedName>
        <fullName evidence="13">Membrane protein</fullName>
    </submittedName>
</protein>
<dbReference type="PANTHER" id="PTHR30329">
    <property type="entry name" value="STATOR ELEMENT OF FLAGELLAR MOTOR COMPLEX"/>
    <property type="match status" value="1"/>
</dbReference>
<evidence type="ECO:0000256" key="3">
    <source>
        <dbReference type="ARBA" id="ARBA00022452"/>
    </source>
</evidence>
<dbReference type="EMBL" id="BMJQ01000007">
    <property type="protein sequence ID" value="GGF22619.1"/>
    <property type="molecule type" value="Genomic_DNA"/>
</dbReference>
<evidence type="ECO:0000256" key="8">
    <source>
        <dbReference type="ARBA" id="ARBA00023136"/>
    </source>
</evidence>
<evidence type="ECO:0000313" key="13">
    <source>
        <dbReference type="EMBL" id="GGF22619.1"/>
    </source>
</evidence>
<keyword evidence="2" id="KW-0813">Transport</keyword>
<evidence type="ECO:0000256" key="9">
    <source>
        <dbReference type="ARBA" id="ARBA00023237"/>
    </source>
</evidence>
<keyword evidence="7" id="KW-0626">Porin</keyword>
<dbReference type="GO" id="GO:0015288">
    <property type="term" value="F:porin activity"/>
    <property type="evidence" value="ECO:0007669"/>
    <property type="project" value="UniProtKB-KW"/>
</dbReference>
<evidence type="ECO:0000256" key="2">
    <source>
        <dbReference type="ARBA" id="ARBA00022448"/>
    </source>
</evidence>
<reference evidence="13" key="1">
    <citation type="journal article" date="2014" name="Int. J. Syst. Evol. Microbiol.">
        <title>Complete genome sequence of Corynebacterium casei LMG S-19264T (=DSM 44701T), isolated from a smear-ripened cheese.</title>
        <authorList>
            <consortium name="US DOE Joint Genome Institute (JGI-PGF)"/>
            <person name="Walter F."/>
            <person name="Albersmeier A."/>
            <person name="Kalinowski J."/>
            <person name="Ruckert C."/>
        </authorList>
    </citation>
    <scope>NUCLEOTIDE SEQUENCE</scope>
    <source>
        <strain evidence="13">CGMCC 1.15725</strain>
    </source>
</reference>
<evidence type="ECO:0000256" key="11">
    <source>
        <dbReference type="SAM" id="SignalP"/>
    </source>
</evidence>
<evidence type="ECO:0000256" key="6">
    <source>
        <dbReference type="ARBA" id="ARBA00023065"/>
    </source>
</evidence>
<sequence>MMNKRLCVLGAVLLCSVSSAAMAQQLTGPYITGGIGATFPLPIQSKGPSNQVLPNNQSSTSVTYDTGIASSLAGGWEFGNGFRAELQFGTSNADMNHVDHGALPKGGHVQTYDFFGNVLYDFYDLGLPVIPHVGGGIGELLIRNNGVVTPDAQVNGHSSVFGYQAIIGAEYPITENLKLGLDYRFIGSEDTDINETIAGQAAVAHYKYYSHNIFLTLRVEFGEPPAAPAPVVAAPPPAPPAKAPEVQRAFQVFFDFNKSDVTGAGAKVIQQAADSVKAGNLTQINVTGHTDTVGSAKYNQALSEKRAAAVKAQLVADGVPAGEIATVGVGKTGLLVPTADGVREPQNRRAEIVLQ</sequence>